<comment type="subcellular location">
    <subcellularLocation>
        <location evidence="1 6">Nucleus</location>
    </subcellularLocation>
</comment>
<evidence type="ECO:0000256" key="4">
    <source>
        <dbReference type="ARBA" id="ARBA00023163"/>
    </source>
</evidence>
<gene>
    <name evidence="8" type="ORF">FJAP1339_LOCUS11527</name>
</gene>
<keyword evidence="7" id="KW-0175">Coiled coil</keyword>
<comment type="subunit">
    <text evidence="6">Component of the Mediator complex.</text>
</comment>
<evidence type="ECO:0000256" key="6">
    <source>
        <dbReference type="RuleBase" id="RU364060"/>
    </source>
</evidence>
<dbReference type="GO" id="GO:0006357">
    <property type="term" value="P:regulation of transcription by RNA polymerase II"/>
    <property type="evidence" value="ECO:0007669"/>
    <property type="project" value="InterPro"/>
</dbReference>
<comment type="similarity">
    <text evidence="2 6">Belongs to the Mediator complex subunit 7 family.</text>
</comment>
<dbReference type="InterPro" id="IPR037212">
    <property type="entry name" value="Med7/Med21-like"/>
</dbReference>
<evidence type="ECO:0000256" key="1">
    <source>
        <dbReference type="ARBA" id="ARBA00004123"/>
    </source>
</evidence>
<dbReference type="PANTHER" id="PTHR21428:SF11">
    <property type="entry name" value="MEDIATOR OF RNA POLYMERASE II TRANSCRIPTION SUBUNIT 7"/>
    <property type="match status" value="1"/>
</dbReference>
<evidence type="ECO:0000256" key="3">
    <source>
        <dbReference type="ARBA" id="ARBA00023015"/>
    </source>
</evidence>
<evidence type="ECO:0000256" key="5">
    <source>
        <dbReference type="ARBA" id="ARBA00023242"/>
    </source>
</evidence>
<dbReference type="Pfam" id="PF05983">
    <property type="entry name" value="Med7"/>
    <property type="match status" value="1"/>
</dbReference>
<dbReference type="Gene3D" id="6.10.140.200">
    <property type="match status" value="1"/>
</dbReference>
<reference evidence="8" key="1">
    <citation type="submission" date="2021-01" db="EMBL/GenBank/DDBJ databases">
        <authorList>
            <person name="Corre E."/>
            <person name="Pelletier E."/>
            <person name="Niang G."/>
            <person name="Scheremetjew M."/>
            <person name="Finn R."/>
            <person name="Kale V."/>
            <person name="Holt S."/>
            <person name="Cochrane G."/>
            <person name="Meng A."/>
            <person name="Brown T."/>
            <person name="Cohen L."/>
        </authorList>
    </citation>
    <scope>NUCLEOTIDE SEQUENCE</scope>
    <source>
        <strain evidence="8">CCMP1661</strain>
    </source>
</reference>
<keyword evidence="4 6" id="KW-0804">Transcription</keyword>
<comment type="function">
    <text evidence="6">Component of the Mediator complex, a coactivator involved in the regulated transcription of nearly all RNA polymerase II-dependent genes. Mediator functions as a bridge to convey information from gene-specific regulatory proteins to the basal RNA polymerase II transcription machinery.</text>
</comment>
<dbReference type="AlphaFoldDB" id="A0A7S2V8P9"/>
<keyword evidence="3 6" id="KW-0805">Transcription regulation</keyword>
<dbReference type="InterPro" id="IPR044888">
    <property type="entry name" value="Mediatior_Med7_sf"/>
</dbReference>
<dbReference type="SUPFAM" id="SSF140718">
    <property type="entry name" value="Mediator hinge subcomplex-like"/>
    <property type="match status" value="1"/>
</dbReference>
<dbReference type="EMBL" id="HBHR01022539">
    <property type="protein sequence ID" value="CAD9873940.1"/>
    <property type="molecule type" value="Transcribed_RNA"/>
</dbReference>
<protein>
    <recommendedName>
        <fullName evidence="6">Mediator of RNA polymerase II transcription subunit 7</fullName>
    </recommendedName>
</protein>
<dbReference type="GO" id="GO:0003712">
    <property type="term" value="F:transcription coregulator activity"/>
    <property type="evidence" value="ECO:0007669"/>
    <property type="project" value="InterPro"/>
</dbReference>
<name>A0A7S2V8P9_9STRA</name>
<evidence type="ECO:0000256" key="7">
    <source>
        <dbReference type="SAM" id="Coils"/>
    </source>
</evidence>
<sequence length="142" mass="16461">MADELQVVSALPAPPDYFKRFEDENFQLKRPPVPEGSYASFGIPYSAEAFIPTLVPDEKKLGPKQDDLDRNFRSEMQNRKVEELEQLFVNFHSILNQFRQHQAREMVLVRLKRQKKDEQKALAMLESQMEAVRQVVEGKAAP</sequence>
<organism evidence="8">
    <name type="scientific">Fibrocapsa japonica</name>
    <dbReference type="NCBI Taxonomy" id="94617"/>
    <lineage>
        <taxon>Eukaryota</taxon>
        <taxon>Sar</taxon>
        <taxon>Stramenopiles</taxon>
        <taxon>Ochrophyta</taxon>
        <taxon>Raphidophyceae</taxon>
        <taxon>Chattonellales</taxon>
        <taxon>Chattonellaceae</taxon>
        <taxon>Fibrocapsa</taxon>
    </lineage>
</organism>
<keyword evidence="6" id="KW-0010">Activator</keyword>
<proteinExistence type="inferred from homology"/>
<accession>A0A7S2V8P9</accession>
<feature type="coiled-coil region" evidence="7">
    <location>
        <begin position="108"/>
        <end position="135"/>
    </location>
</feature>
<dbReference type="InterPro" id="IPR009244">
    <property type="entry name" value="Mediatior_Med7"/>
</dbReference>
<dbReference type="GO" id="GO:0016592">
    <property type="term" value="C:mediator complex"/>
    <property type="evidence" value="ECO:0007669"/>
    <property type="project" value="InterPro"/>
</dbReference>
<evidence type="ECO:0000256" key="2">
    <source>
        <dbReference type="ARBA" id="ARBA00009994"/>
    </source>
</evidence>
<dbReference type="PANTHER" id="PTHR21428">
    <property type="entry name" value="MEDIATOR OF RNA POLYMERASE II TRANSCRIPTION SUBUNIT 7"/>
    <property type="match status" value="1"/>
</dbReference>
<keyword evidence="5 6" id="KW-0539">Nucleus</keyword>
<dbReference type="GO" id="GO:0070847">
    <property type="term" value="C:core mediator complex"/>
    <property type="evidence" value="ECO:0007669"/>
    <property type="project" value="TreeGrafter"/>
</dbReference>
<evidence type="ECO:0000313" key="8">
    <source>
        <dbReference type="EMBL" id="CAD9873940.1"/>
    </source>
</evidence>